<comment type="caution">
    <text evidence="4">The sequence shown here is derived from an EMBL/GenBank/DDBJ whole genome shotgun (WGS) entry which is preliminary data.</text>
</comment>
<dbReference type="RefSeq" id="WP_211326248.1">
    <property type="nucleotide sequence ID" value="NZ_QKUF01000014.1"/>
</dbReference>
<evidence type="ECO:0000313" key="5">
    <source>
        <dbReference type="Proteomes" id="UP000248806"/>
    </source>
</evidence>
<evidence type="ECO:0000256" key="1">
    <source>
        <dbReference type="SAM" id="MobiDB-lite"/>
    </source>
</evidence>
<keyword evidence="2" id="KW-1133">Transmembrane helix</keyword>
<keyword evidence="2" id="KW-0812">Transmembrane</keyword>
<feature type="region of interest" description="Disordered" evidence="1">
    <location>
        <begin position="181"/>
        <end position="213"/>
    </location>
</feature>
<accession>A0A326U4E2</accession>
<evidence type="ECO:0000256" key="2">
    <source>
        <dbReference type="SAM" id="Phobius"/>
    </source>
</evidence>
<sequence>MVIPAQTQLRSHVAWKLLHARAREMGKDVLIISSDPQIRSVAQAVKFRVANSLEAAPIERSKPLQGGSRTGRTSSLNKGRSVGTRKAPAENRPVRKAPPERREPWNSRRPAKEASRPLPFSGAAFDESPFEIQEDPLPSYENKQREITPPIRPLTPEQIDEEPDLLIEDYHISQDIRQAAMSSQPGSTPVDEDEVLSAYPASPSTPASEDPFEYLDDTTFSQRNEQRAGVPMDIFPVEEDYPLEEAPTRIERPSRSAKQDISEAETIDIFPEAPVQRERPRKKEPMAPRQNRRSLPLTPREPLEEEEGVPLIEEEPPRAVPPRQHSRTSRALNRQPSITPRTARPEMERTDLSGALRPMTRKGRPTSRKLEPISRASSVRKQTRQRRRFPVLMFSIILLFILALGSLAFFVPAADITLLVNLRDYSHAVKLTAYPHDQQGPTGAIGVPADVLKNTFTGEGTGVATGSRKVDTNVATGSVTFTNNGTGYVTIPSGTLIETENGEKQYKTTAELTLSPQGSDVPSITVDVVAIKAGETGNTPARTVTVIPDESKAQIAKKSSMNVSDLRIQVINAAEIKGGGAGMAKAVTQADREKVTKKLQDELLNTTVKDWLQKQKTSEQDVIGKPAFTTTLVNAPKVDSVVNGDGSFRALVRVSVTVMVVRAKSLQDATMKALNVSLQAEKDQSLKGYTINEELAQDVDIKGLKTAGEGSNLALEFTAAGKAVPPIQQEDVQKLVSGKSVEEAQSLLQAKYRQYLQKTEVTIQPTFFPRISYFQPNIHVHLKPALVPLKPKP</sequence>
<dbReference type="Proteomes" id="UP000248806">
    <property type="component" value="Unassembled WGS sequence"/>
</dbReference>
<evidence type="ECO:0000259" key="3">
    <source>
        <dbReference type="Pfam" id="PF04865"/>
    </source>
</evidence>
<keyword evidence="5" id="KW-1185">Reference proteome</keyword>
<feature type="region of interest" description="Disordered" evidence="1">
    <location>
        <begin position="244"/>
        <end position="381"/>
    </location>
</feature>
<feature type="compositionally biased region" description="Basic and acidic residues" evidence="1">
    <location>
        <begin position="87"/>
        <end position="115"/>
    </location>
</feature>
<dbReference type="EMBL" id="QKUF01000014">
    <property type="protein sequence ID" value="PZW26641.1"/>
    <property type="molecule type" value="Genomic_DNA"/>
</dbReference>
<proteinExistence type="predicted"/>
<feature type="domain" description="Baseplate protein J-like barrel" evidence="3">
    <location>
        <begin position="478"/>
        <end position="549"/>
    </location>
</feature>
<dbReference type="Pfam" id="PF04865">
    <property type="entry name" value="Baseplate_J"/>
    <property type="match status" value="1"/>
</dbReference>
<reference evidence="4 5" key="1">
    <citation type="submission" date="2018-06" db="EMBL/GenBank/DDBJ databases">
        <title>Genomic Encyclopedia of Archaeal and Bacterial Type Strains, Phase II (KMG-II): from individual species to whole genera.</title>
        <authorList>
            <person name="Goeker M."/>
        </authorList>
    </citation>
    <scope>NUCLEOTIDE SEQUENCE [LARGE SCALE GENOMIC DNA]</scope>
    <source>
        <strain evidence="4 5">ATCC BAA-1881</strain>
    </source>
</reference>
<dbReference type="InterPro" id="IPR006949">
    <property type="entry name" value="Barrel_Baseplate_J-like"/>
</dbReference>
<dbReference type="AlphaFoldDB" id="A0A326U4E2"/>
<gene>
    <name evidence="4" type="ORF">EI42_03793</name>
</gene>
<name>A0A326U4E2_THEHA</name>
<keyword evidence="2" id="KW-0472">Membrane</keyword>
<feature type="compositionally biased region" description="Polar residues" evidence="1">
    <location>
        <begin position="329"/>
        <end position="340"/>
    </location>
</feature>
<feature type="region of interest" description="Disordered" evidence="1">
    <location>
        <begin position="60"/>
        <end position="125"/>
    </location>
</feature>
<feature type="transmembrane region" description="Helical" evidence="2">
    <location>
        <begin position="389"/>
        <end position="411"/>
    </location>
</feature>
<feature type="compositionally biased region" description="Basic and acidic residues" evidence="1">
    <location>
        <begin position="275"/>
        <end position="286"/>
    </location>
</feature>
<organism evidence="4 5">
    <name type="scientific">Thermosporothrix hazakensis</name>
    <dbReference type="NCBI Taxonomy" id="644383"/>
    <lineage>
        <taxon>Bacteria</taxon>
        <taxon>Bacillati</taxon>
        <taxon>Chloroflexota</taxon>
        <taxon>Ktedonobacteria</taxon>
        <taxon>Ktedonobacterales</taxon>
        <taxon>Thermosporotrichaceae</taxon>
        <taxon>Thermosporothrix</taxon>
    </lineage>
</organism>
<feature type="compositionally biased region" description="Acidic residues" evidence="1">
    <location>
        <begin position="303"/>
        <end position="314"/>
    </location>
</feature>
<feature type="compositionally biased region" description="Basic and acidic residues" evidence="1">
    <location>
        <begin position="246"/>
        <end position="261"/>
    </location>
</feature>
<feature type="compositionally biased region" description="Low complexity" evidence="1">
    <location>
        <begin position="197"/>
        <end position="208"/>
    </location>
</feature>
<evidence type="ECO:0000313" key="4">
    <source>
        <dbReference type="EMBL" id="PZW26641.1"/>
    </source>
</evidence>
<protein>
    <submittedName>
        <fullName evidence="4">Baseplate J-like protein</fullName>
    </submittedName>
</protein>